<protein>
    <submittedName>
        <fullName evidence="5">Phosphotransferase domain-containing protein, PAS domain-containing</fullName>
    </submittedName>
</protein>
<sequence length="417" mass="48299">MNNVGNNQLHLWIADLKKQLDKQSAEQAKLKKELREETARRRRTELVLHECRKIFYSFMKYLPALAFMKDHSGRYLYCNEAHKKMLNVYPADCIGKTDEELWPPELAKRLKGNDNIVMSKGKALNTVEVLTVKDEIQHYLTSKFPIFKHGKPFLLGGVAINITNKINTEEKFRKKENSEYERRTEYEAKNDIQIPADFLRHPELQIPDSLPGLDIRKGLKRLDGSWELYLDILSFFCKDRKNFVRDFRNLIEKKEFETALIKAHALKGSAATISATELCKAAKILEEACRNKNTEQILDLLYPVEKALEQVMVSCKKIPVLTHTEDDITKSAEIGNKVFDISNLSVFFRKLRKSLQESDPVESECCLAEIKSCFSPDRFDPETGALFQELIQQADTYNFDDARETLNRLVQKIEQKN</sequence>
<evidence type="ECO:0000256" key="1">
    <source>
        <dbReference type="PROSITE-ProRule" id="PRU00110"/>
    </source>
</evidence>
<dbReference type="RefSeq" id="WP_207682778.1">
    <property type="nucleotide sequence ID" value="NZ_CP061800.1"/>
</dbReference>
<evidence type="ECO:0000256" key="2">
    <source>
        <dbReference type="SAM" id="Coils"/>
    </source>
</evidence>
<dbReference type="InterPro" id="IPR013656">
    <property type="entry name" value="PAS_4"/>
</dbReference>
<dbReference type="GO" id="GO:0004672">
    <property type="term" value="F:protein kinase activity"/>
    <property type="evidence" value="ECO:0007669"/>
    <property type="project" value="UniProtKB-ARBA"/>
</dbReference>
<reference evidence="5" key="1">
    <citation type="journal article" date="2021" name="Microb. Physiol.">
        <title>Proteogenomic Insights into the Physiology of Marine, Sulfate-Reducing, Filamentous Desulfonema limicola and Desulfonema magnum.</title>
        <authorList>
            <person name="Schnaars V."/>
            <person name="Wohlbrand L."/>
            <person name="Scheve S."/>
            <person name="Hinrichs C."/>
            <person name="Reinhardt R."/>
            <person name="Rabus R."/>
        </authorList>
    </citation>
    <scope>NUCLEOTIDE SEQUENCE</scope>
    <source>
        <strain evidence="5">4be13</strain>
    </source>
</reference>
<dbReference type="CDD" id="cd00130">
    <property type="entry name" value="PAS"/>
    <property type="match status" value="1"/>
</dbReference>
<dbReference type="Pfam" id="PF08448">
    <property type="entry name" value="PAS_4"/>
    <property type="match status" value="1"/>
</dbReference>
<dbReference type="SUPFAM" id="SSF55785">
    <property type="entry name" value="PYP-like sensor domain (PAS domain)"/>
    <property type="match status" value="1"/>
</dbReference>
<evidence type="ECO:0000313" key="6">
    <source>
        <dbReference type="Proteomes" id="UP000663722"/>
    </source>
</evidence>
<dbReference type="InterPro" id="IPR000014">
    <property type="entry name" value="PAS"/>
</dbReference>
<keyword evidence="6" id="KW-1185">Reference proteome</keyword>
<dbReference type="PROSITE" id="PS50112">
    <property type="entry name" value="PAS"/>
    <property type="match status" value="1"/>
</dbReference>
<dbReference type="GO" id="GO:0000160">
    <property type="term" value="P:phosphorelay signal transduction system"/>
    <property type="evidence" value="ECO:0007669"/>
    <property type="project" value="InterPro"/>
</dbReference>
<evidence type="ECO:0000313" key="5">
    <source>
        <dbReference type="EMBL" id="QTA87682.1"/>
    </source>
</evidence>
<dbReference type="AlphaFoldDB" id="A0A975BLC1"/>
<dbReference type="InterPro" id="IPR036641">
    <property type="entry name" value="HPT_dom_sf"/>
</dbReference>
<feature type="coiled-coil region" evidence="2">
    <location>
        <begin position="13"/>
        <end position="40"/>
    </location>
</feature>
<name>A0A975BLC1_9BACT</name>
<evidence type="ECO:0000259" key="4">
    <source>
        <dbReference type="PROSITE" id="PS50894"/>
    </source>
</evidence>
<dbReference type="KEGG" id="dmm:dnm_037160"/>
<feature type="modified residue" description="Phosphohistidine" evidence="1">
    <location>
        <position position="264"/>
    </location>
</feature>
<gene>
    <name evidence="5" type="ORF">dnm_037160</name>
</gene>
<dbReference type="Proteomes" id="UP000663722">
    <property type="component" value="Chromosome"/>
</dbReference>
<feature type="domain" description="HPt" evidence="4">
    <location>
        <begin position="225"/>
        <end position="315"/>
    </location>
</feature>
<accession>A0A975BLC1</accession>
<dbReference type="Gene3D" id="1.20.120.160">
    <property type="entry name" value="HPT domain"/>
    <property type="match status" value="1"/>
</dbReference>
<organism evidence="5 6">
    <name type="scientific">Desulfonema magnum</name>
    <dbReference type="NCBI Taxonomy" id="45655"/>
    <lineage>
        <taxon>Bacteria</taxon>
        <taxon>Pseudomonadati</taxon>
        <taxon>Thermodesulfobacteriota</taxon>
        <taxon>Desulfobacteria</taxon>
        <taxon>Desulfobacterales</taxon>
        <taxon>Desulfococcaceae</taxon>
        <taxon>Desulfonema</taxon>
    </lineage>
</organism>
<dbReference type="SUPFAM" id="SSF47226">
    <property type="entry name" value="Histidine-containing phosphotransfer domain, HPT domain"/>
    <property type="match status" value="1"/>
</dbReference>
<proteinExistence type="predicted"/>
<keyword evidence="1" id="KW-0597">Phosphoprotein</keyword>
<dbReference type="Gene3D" id="3.30.450.20">
    <property type="entry name" value="PAS domain"/>
    <property type="match status" value="1"/>
</dbReference>
<dbReference type="Pfam" id="PF01627">
    <property type="entry name" value="Hpt"/>
    <property type="match status" value="1"/>
</dbReference>
<dbReference type="EMBL" id="CP061800">
    <property type="protein sequence ID" value="QTA87682.1"/>
    <property type="molecule type" value="Genomic_DNA"/>
</dbReference>
<keyword evidence="2" id="KW-0175">Coiled coil</keyword>
<dbReference type="PROSITE" id="PS50894">
    <property type="entry name" value="HPT"/>
    <property type="match status" value="1"/>
</dbReference>
<dbReference type="InterPro" id="IPR035965">
    <property type="entry name" value="PAS-like_dom_sf"/>
</dbReference>
<evidence type="ECO:0000259" key="3">
    <source>
        <dbReference type="PROSITE" id="PS50112"/>
    </source>
</evidence>
<feature type="domain" description="PAS" evidence="3">
    <location>
        <begin position="51"/>
        <end position="121"/>
    </location>
</feature>
<dbReference type="InterPro" id="IPR008207">
    <property type="entry name" value="Sig_transdc_His_kin_Hpt_dom"/>
</dbReference>